<dbReference type="SMART" id="SM00149">
    <property type="entry name" value="PLCYc"/>
    <property type="match status" value="1"/>
</dbReference>
<evidence type="ECO:0000256" key="1">
    <source>
        <dbReference type="ARBA" id="ARBA00012368"/>
    </source>
</evidence>
<dbReference type="CDD" id="cd13360">
    <property type="entry name" value="PH_PLC_fungal"/>
    <property type="match status" value="1"/>
</dbReference>
<dbReference type="SMART" id="SM00148">
    <property type="entry name" value="PLCXc"/>
    <property type="match status" value="1"/>
</dbReference>
<dbReference type="InterPro" id="IPR011992">
    <property type="entry name" value="EF-hand-dom_pair"/>
</dbReference>
<dbReference type="Pfam" id="PF00168">
    <property type="entry name" value="C2"/>
    <property type="match status" value="1"/>
</dbReference>
<dbReference type="SUPFAM" id="SSF49562">
    <property type="entry name" value="C2 domain (Calcium/lipid-binding domain, CaLB)"/>
    <property type="match status" value="1"/>
</dbReference>
<dbReference type="SUPFAM" id="SSF47473">
    <property type="entry name" value="EF-hand"/>
    <property type="match status" value="1"/>
</dbReference>
<dbReference type="InterPro" id="IPR001711">
    <property type="entry name" value="PLipase_C_Pinositol-sp_Y"/>
</dbReference>
<dbReference type="GO" id="GO:0016042">
    <property type="term" value="P:lipid catabolic process"/>
    <property type="evidence" value="ECO:0007669"/>
    <property type="project" value="UniProtKB-KW"/>
</dbReference>
<accession>A0A1Y2EHP7</accession>
<comment type="caution">
    <text evidence="12">The sequence shown here is derived from an EMBL/GenBank/DDBJ whole genome shotgun (WGS) entry which is preliminary data.</text>
</comment>
<evidence type="ECO:0000256" key="6">
    <source>
        <dbReference type="RuleBase" id="RU361133"/>
    </source>
</evidence>
<dbReference type="SMART" id="SM00239">
    <property type="entry name" value="C2"/>
    <property type="match status" value="1"/>
</dbReference>
<evidence type="ECO:0000256" key="4">
    <source>
        <dbReference type="ARBA" id="ARBA00023098"/>
    </source>
</evidence>
<dbReference type="GO" id="GO:0005509">
    <property type="term" value="F:calcium ion binding"/>
    <property type="evidence" value="ECO:0007669"/>
    <property type="project" value="InterPro"/>
</dbReference>
<dbReference type="PRINTS" id="PR00390">
    <property type="entry name" value="PHPHLIPASEC"/>
</dbReference>
<dbReference type="InterPro" id="IPR037755">
    <property type="entry name" value="Plc1_PH"/>
</dbReference>
<feature type="region of interest" description="Disordered" evidence="7">
    <location>
        <begin position="773"/>
        <end position="799"/>
    </location>
</feature>
<dbReference type="SMART" id="SM00233">
    <property type="entry name" value="PH"/>
    <property type="match status" value="1"/>
</dbReference>
<dbReference type="InterPro" id="IPR035892">
    <property type="entry name" value="C2_domain_sf"/>
</dbReference>
<feature type="compositionally biased region" description="Polar residues" evidence="7">
    <location>
        <begin position="1145"/>
        <end position="1161"/>
    </location>
</feature>
<evidence type="ECO:0000256" key="5">
    <source>
        <dbReference type="ARBA" id="ARBA00023224"/>
    </source>
</evidence>
<feature type="compositionally biased region" description="Basic and acidic residues" evidence="7">
    <location>
        <begin position="1134"/>
        <end position="1144"/>
    </location>
</feature>
<dbReference type="CDD" id="cd08598">
    <property type="entry name" value="PI-PLC1c_yeast"/>
    <property type="match status" value="1"/>
</dbReference>
<feature type="compositionally biased region" description="Low complexity" evidence="7">
    <location>
        <begin position="163"/>
        <end position="177"/>
    </location>
</feature>
<dbReference type="PROSITE" id="PS50008">
    <property type="entry name" value="PIPLC_Y_DOMAIN"/>
    <property type="match status" value="1"/>
</dbReference>
<evidence type="ECO:0000259" key="11">
    <source>
        <dbReference type="PROSITE" id="PS50222"/>
    </source>
</evidence>
<dbReference type="InterPro" id="IPR002048">
    <property type="entry name" value="EF_hand_dom"/>
</dbReference>
<dbReference type="InterPro" id="IPR001192">
    <property type="entry name" value="PI-PLC_fam"/>
</dbReference>
<keyword evidence="4 6" id="KW-0443">Lipid metabolism</keyword>
<dbReference type="Proteomes" id="UP000193689">
    <property type="component" value="Unassembled WGS sequence"/>
</dbReference>
<dbReference type="EC" id="3.1.4.11" evidence="1 6"/>
<evidence type="ECO:0000313" key="13">
    <source>
        <dbReference type="Proteomes" id="UP000193689"/>
    </source>
</evidence>
<dbReference type="GO" id="GO:0051209">
    <property type="term" value="P:release of sequestered calcium ion into cytosol"/>
    <property type="evidence" value="ECO:0007669"/>
    <property type="project" value="TreeGrafter"/>
</dbReference>
<evidence type="ECO:0000256" key="7">
    <source>
        <dbReference type="SAM" id="MobiDB-lite"/>
    </source>
</evidence>
<dbReference type="CDD" id="cd00275">
    <property type="entry name" value="C2_PLC_like"/>
    <property type="match status" value="1"/>
</dbReference>
<dbReference type="GeneID" id="63774038"/>
<evidence type="ECO:0000256" key="3">
    <source>
        <dbReference type="ARBA" id="ARBA00022963"/>
    </source>
</evidence>
<comment type="catalytic activity">
    <reaction evidence="6">
        <text>a 1,2-diacyl-sn-glycero-3-phospho-(1D-myo-inositol-4,5-bisphosphate) + H2O = 1D-myo-inositol 1,4,5-trisphosphate + a 1,2-diacyl-sn-glycerol + H(+)</text>
        <dbReference type="Rhea" id="RHEA:33179"/>
        <dbReference type="ChEBI" id="CHEBI:15377"/>
        <dbReference type="ChEBI" id="CHEBI:15378"/>
        <dbReference type="ChEBI" id="CHEBI:17815"/>
        <dbReference type="ChEBI" id="CHEBI:58456"/>
        <dbReference type="ChEBI" id="CHEBI:203600"/>
        <dbReference type="EC" id="3.1.4.11"/>
    </reaction>
</comment>
<dbReference type="InterPro" id="IPR000909">
    <property type="entry name" value="PLipase_C_PInositol-sp_X_dom"/>
</dbReference>
<dbReference type="RefSeq" id="XP_040720691.1">
    <property type="nucleotide sequence ID" value="XM_040857826.1"/>
</dbReference>
<dbReference type="SUPFAM" id="SSF51695">
    <property type="entry name" value="PLC-like phosphodiesterases"/>
    <property type="match status" value="1"/>
</dbReference>
<feature type="compositionally biased region" description="Pro residues" evidence="7">
    <location>
        <begin position="1"/>
        <end position="12"/>
    </location>
</feature>
<evidence type="ECO:0000259" key="10">
    <source>
        <dbReference type="PROSITE" id="PS50008"/>
    </source>
</evidence>
<feature type="region of interest" description="Disordered" evidence="7">
    <location>
        <begin position="162"/>
        <end position="212"/>
    </location>
</feature>
<name>A0A1Y2EHP7_9PEZI</name>
<feature type="compositionally biased region" description="Polar residues" evidence="7">
    <location>
        <begin position="122"/>
        <end position="140"/>
    </location>
</feature>
<reference evidence="12 13" key="1">
    <citation type="submission" date="2016-07" db="EMBL/GenBank/DDBJ databases">
        <title>Pervasive Adenine N6-methylation of Active Genes in Fungi.</title>
        <authorList>
            <consortium name="DOE Joint Genome Institute"/>
            <person name="Mondo S.J."/>
            <person name="Dannebaum R.O."/>
            <person name="Kuo R.C."/>
            <person name="Labutti K."/>
            <person name="Haridas S."/>
            <person name="Kuo A."/>
            <person name="Salamov A."/>
            <person name="Ahrendt S.R."/>
            <person name="Lipzen A."/>
            <person name="Sullivan W."/>
            <person name="Andreopoulos W.B."/>
            <person name="Clum A."/>
            <person name="Lindquist E."/>
            <person name="Daum C."/>
            <person name="Ramamoorthy G.K."/>
            <person name="Gryganskyi A."/>
            <person name="Culley D."/>
            <person name="Magnuson J.K."/>
            <person name="James T.Y."/>
            <person name="O'Malley M.A."/>
            <person name="Stajich J.E."/>
            <person name="Spatafora J.W."/>
            <person name="Visel A."/>
            <person name="Grigoriev I.V."/>
        </authorList>
    </citation>
    <scope>NUCLEOTIDE SEQUENCE [LARGE SCALE GENOMIC DNA]</scope>
    <source>
        <strain evidence="12 13">CBS 129021</strain>
    </source>
</reference>
<feature type="domain" description="EF-hand" evidence="11">
    <location>
        <begin position="430"/>
        <end position="465"/>
    </location>
</feature>
<feature type="compositionally biased region" description="Polar residues" evidence="7">
    <location>
        <begin position="85"/>
        <end position="94"/>
    </location>
</feature>
<dbReference type="PANTHER" id="PTHR10336:SF36">
    <property type="entry name" value="1-PHOSPHATIDYLINOSITOL 4,5-BISPHOSPHATE PHOSPHODIESTERASE BETA-4"/>
    <property type="match status" value="1"/>
</dbReference>
<feature type="compositionally biased region" description="Polar residues" evidence="7">
    <location>
        <begin position="13"/>
        <end position="34"/>
    </location>
</feature>
<dbReference type="InParanoid" id="A0A1Y2EHP7"/>
<feature type="region of interest" description="Disordered" evidence="7">
    <location>
        <begin position="1127"/>
        <end position="1161"/>
    </location>
</feature>
<dbReference type="Pfam" id="PF00387">
    <property type="entry name" value="PI-PLC-Y"/>
    <property type="match status" value="1"/>
</dbReference>
<dbReference type="GO" id="GO:0004435">
    <property type="term" value="F:phosphatidylinositol-4,5-bisphosphate phospholipase C activity"/>
    <property type="evidence" value="ECO:0007669"/>
    <property type="project" value="UniProtKB-EC"/>
</dbReference>
<protein>
    <recommendedName>
        <fullName evidence="1 6">Phosphoinositide phospholipase C</fullName>
        <ecNumber evidence="1 6">3.1.4.11</ecNumber>
    </recommendedName>
</protein>
<dbReference type="InterPro" id="IPR011993">
    <property type="entry name" value="PH-like_dom_sf"/>
</dbReference>
<dbReference type="Gene3D" id="2.30.29.30">
    <property type="entry name" value="Pleckstrin-homology domain (PH domain)/Phosphotyrosine-binding domain (PTB)"/>
    <property type="match status" value="1"/>
</dbReference>
<feature type="domain" description="PH" evidence="8">
    <location>
        <begin position="263"/>
        <end position="373"/>
    </location>
</feature>
<dbReference type="Pfam" id="PF00388">
    <property type="entry name" value="PI-PLC-X"/>
    <property type="match status" value="1"/>
</dbReference>
<dbReference type="SUPFAM" id="SSF50729">
    <property type="entry name" value="PH domain-like"/>
    <property type="match status" value="1"/>
</dbReference>
<keyword evidence="2 6" id="KW-0378">Hydrolase</keyword>
<feature type="domain" description="PI-PLC Y-box" evidence="10">
    <location>
        <begin position="804"/>
        <end position="922"/>
    </location>
</feature>
<dbReference type="Gene3D" id="3.20.20.190">
    <property type="entry name" value="Phosphatidylinositol (PI) phosphodiesterase"/>
    <property type="match status" value="1"/>
</dbReference>
<evidence type="ECO:0000259" key="9">
    <source>
        <dbReference type="PROSITE" id="PS50004"/>
    </source>
</evidence>
<evidence type="ECO:0000313" key="12">
    <source>
        <dbReference type="EMBL" id="ORY71099.1"/>
    </source>
</evidence>
<dbReference type="InterPro" id="IPR000008">
    <property type="entry name" value="C2_dom"/>
</dbReference>
<feature type="region of interest" description="Disordered" evidence="7">
    <location>
        <begin position="66"/>
        <end position="140"/>
    </location>
</feature>
<dbReference type="Gene3D" id="2.60.40.150">
    <property type="entry name" value="C2 domain"/>
    <property type="match status" value="1"/>
</dbReference>
<dbReference type="FunCoup" id="A0A1Y2EHP7">
    <property type="interactions" value="326"/>
</dbReference>
<feature type="region of interest" description="Disordered" evidence="7">
    <location>
        <begin position="700"/>
        <end position="732"/>
    </location>
</feature>
<evidence type="ECO:0000259" key="8">
    <source>
        <dbReference type="PROSITE" id="PS50003"/>
    </source>
</evidence>
<gene>
    <name evidence="12" type="ORF">BCR38DRAFT_404223</name>
</gene>
<dbReference type="PROSITE" id="PS50003">
    <property type="entry name" value="PH_DOMAIN"/>
    <property type="match status" value="1"/>
</dbReference>
<dbReference type="InterPro" id="IPR001849">
    <property type="entry name" value="PH_domain"/>
</dbReference>
<keyword evidence="3 6" id="KW-0442">Lipid degradation</keyword>
<dbReference type="AlphaFoldDB" id="A0A1Y2EHP7"/>
<dbReference type="STRING" id="1141098.A0A1Y2EHP7"/>
<feature type="domain" description="C2" evidence="9">
    <location>
        <begin position="928"/>
        <end position="1075"/>
    </location>
</feature>
<feature type="compositionally biased region" description="Basic and acidic residues" evidence="7">
    <location>
        <begin position="700"/>
        <end position="711"/>
    </location>
</feature>
<dbReference type="InterPro" id="IPR017946">
    <property type="entry name" value="PLC-like_Pdiesterase_TIM-brl"/>
</dbReference>
<dbReference type="PROSITE" id="PS50222">
    <property type="entry name" value="EF_HAND_2"/>
    <property type="match status" value="1"/>
</dbReference>
<dbReference type="EMBL" id="MCFJ01000001">
    <property type="protein sequence ID" value="ORY71099.1"/>
    <property type="molecule type" value="Genomic_DNA"/>
</dbReference>
<dbReference type="Pfam" id="PF16457">
    <property type="entry name" value="PH_12"/>
    <property type="match status" value="1"/>
</dbReference>
<dbReference type="PANTHER" id="PTHR10336">
    <property type="entry name" value="PHOSPHOINOSITIDE-SPECIFIC PHOSPHOLIPASE C FAMILY PROTEIN"/>
    <property type="match status" value="1"/>
</dbReference>
<dbReference type="PROSITE" id="PS50007">
    <property type="entry name" value="PIPLC_X_DOMAIN"/>
    <property type="match status" value="1"/>
</dbReference>
<dbReference type="OrthoDB" id="269822at2759"/>
<keyword evidence="13" id="KW-1185">Reference proteome</keyword>
<organism evidence="12 13">
    <name type="scientific">Pseudomassariella vexata</name>
    <dbReference type="NCBI Taxonomy" id="1141098"/>
    <lineage>
        <taxon>Eukaryota</taxon>
        <taxon>Fungi</taxon>
        <taxon>Dikarya</taxon>
        <taxon>Ascomycota</taxon>
        <taxon>Pezizomycotina</taxon>
        <taxon>Sordariomycetes</taxon>
        <taxon>Xylariomycetidae</taxon>
        <taxon>Amphisphaeriales</taxon>
        <taxon>Pseudomassariaceae</taxon>
        <taxon>Pseudomassariella</taxon>
    </lineage>
</organism>
<evidence type="ECO:0000256" key="2">
    <source>
        <dbReference type="ARBA" id="ARBA00022801"/>
    </source>
</evidence>
<keyword evidence="5" id="KW-0807">Transducer</keyword>
<dbReference type="GO" id="GO:0048015">
    <property type="term" value="P:phosphatidylinositol-mediated signaling"/>
    <property type="evidence" value="ECO:0007669"/>
    <property type="project" value="TreeGrafter"/>
</dbReference>
<sequence>MSPAPMSNPPRSSPESSQAPNSTSAMAFQPSAQGSILRRTRPSHVQTGLQANSLLNSLPASAISASSVASSSQHDSPIMSPENPVLTTSSSIQPSPEPYRGRDVEQFPPPPFTLGDPLLLQHKNSSNSINPSSATTTGSMAEALQQCTSSNSGNKNLIRRFSSRASRFARTSRRQSSVAPKSRDGSLGPGIIRRRSDSTNTAPPDNVFTDSDDEIVADERDEYMSFALPGAQLREFSSTSNPGSIAGSATPIDPPAGPVIPMALVKGTWIFKMSKKRKYKKIFLVLDLEAAKIIWNRSRPAKCIYIDDIKDIRIGSDTRQYRADFNLPDSEEGRFFSIMYAVADKSKSKLMHLLAEDEETFSNWVTALDAISKHRQDLMTSLMSFNDKAIRSYWNSEMTKQFEGKPHSADEEEIDMPGVERVCRNLHIHVAYKELQNKFTVADATRTGRLNFAEFQVFVREMKVRADIRTVYLERASNPQSGLAWHEFALFLCEVQGEDVESDVRNWEAKFNRFARRSKKEGDLRDADADVPRMTEQALVAYLTSTFNLPVLREPTEYTLDRPLHEYFISSSHNTYLLGRQVADDSSIEGYITALMKGCRSIEIDCWDGSDGQPIVQHGYALTTYISFREVIHIVNKYAFVTSHFPLWVSLEVHCDAPQQGVMADIMREIFGSRLVTEPLDSSSDKLPSPTELRDRVLVKVKAATDDEPRKSKAPGSAGRRRGNSLTSPYTKPVALDNATIPTQYLSQSPLLGARDASRRIVGKRYNTITEGVEIDPVSSSTSDNDSGGEGTPKKKQSKIAPPLGILGVYGGGVKYEGPSTLECKTPYHIVSFMEGGFRSLVKAKDHKDVLYRHNMRFMMRVYPQYTRISSHNFNPLMYWRKGVQMAALNWQTYDLGMQLNQAMFDGGTDQSGYVLKPHSMREIRVLPDGLPQEAIGKLERKNVTFTIDVISAQQLMRPANLPSNRSLDPYVEVEVFHANDKRDKHDSSVGIPIPTDTPLKQRTRVVKENGFNPTFEKTCKFNVTTKYPELIFVRFSVKLSPDGDNPSERVAPMATYIAKLSNLKQGYRTLPLFDSSGDRYLFSTLFCRIKVDAPTSVYVPHPPDVSETVGKFKNFGNKVFNRGASSKGGSFEKTMEKTVEKTSIDSGTSDNSQQHLLRTV</sequence>
<feature type="region of interest" description="Disordered" evidence="7">
    <location>
        <begin position="1"/>
        <end position="50"/>
    </location>
</feature>
<dbReference type="PROSITE" id="PS50004">
    <property type="entry name" value="C2"/>
    <property type="match status" value="1"/>
</dbReference>
<proteinExistence type="predicted"/>